<evidence type="ECO:0000256" key="2">
    <source>
        <dbReference type="SAM" id="Phobius"/>
    </source>
</evidence>
<dbReference type="EMBL" id="BARU01018390">
    <property type="protein sequence ID" value="GAH55895.1"/>
    <property type="molecule type" value="Genomic_DNA"/>
</dbReference>
<dbReference type="Gene3D" id="2.130.10.10">
    <property type="entry name" value="YVTN repeat-like/Quinoprotein amine dehydrogenase"/>
    <property type="match status" value="1"/>
</dbReference>
<sequence length="186" mass="20927">MVAGKSIEKGLVFGIIALFIVSAVSPMVIGLTVKTVDKKIIDEDYAFYRFDEHSYPERYSAEKRGEPADNAASTVSLDSKETSVTPLIEKKNYEPQRGPMDSPWPMKCHDLHHTGRSQYSTADNPGYEKWRFRSYYGEDGKVESSAVIGDDGTIYFGTMGSDHRLYALYPNGTEKWSYRVGATIWS</sequence>
<proteinExistence type="predicted"/>
<accession>X1HFQ6</accession>
<keyword evidence="2" id="KW-0812">Transmembrane</keyword>
<comment type="caution">
    <text evidence="3">The sequence shown here is derived from an EMBL/GenBank/DDBJ whole genome shotgun (WGS) entry which is preliminary data.</text>
</comment>
<keyword evidence="2" id="KW-0472">Membrane</keyword>
<evidence type="ECO:0000313" key="3">
    <source>
        <dbReference type="EMBL" id="GAH55895.1"/>
    </source>
</evidence>
<organism evidence="3">
    <name type="scientific">marine sediment metagenome</name>
    <dbReference type="NCBI Taxonomy" id="412755"/>
    <lineage>
        <taxon>unclassified sequences</taxon>
        <taxon>metagenomes</taxon>
        <taxon>ecological metagenomes</taxon>
    </lineage>
</organism>
<reference evidence="3" key="1">
    <citation type="journal article" date="2014" name="Front. Microbiol.">
        <title>High frequency of phylogenetically diverse reductive dehalogenase-homologous genes in deep subseafloor sedimentary metagenomes.</title>
        <authorList>
            <person name="Kawai M."/>
            <person name="Futagami T."/>
            <person name="Toyoda A."/>
            <person name="Takaki Y."/>
            <person name="Nishi S."/>
            <person name="Hori S."/>
            <person name="Arai W."/>
            <person name="Tsubouchi T."/>
            <person name="Morono Y."/>
            <person name="Uchiyama I."/>
            <person name="Ito T."/>
            <person name="Fujiyama A."/>
            <person name="Inagaki F."/>
            <person name="Takami H."/>
        </authorList>
    </citation>
    <scope>NUCLEOTIDE SEQUENCE</scope>
    <source>
        <strain evidence="3">Expedition CK06-06</strain>
    </source>
</reference>
<dbReference type="SUPFAM" id="SSF50998">
    <property type="entry name" value="Quinoprotein alcohol dehydrogenase-like"/>
    <property type="match status" value="1"/>
</dbReference>
<feature type="non-terminal residue" evidence="3">
    <location>
        <position position="186"/>
    </location>
</feature>
<keyword evidence="2" id="KW-1133">Transmembrane helix</keyword>
<dbReference type="InterPro" id="IPR015943">
    <property type="entry name" value="WD40/YVTN_repeat-like_dom_sf"/>
</dbReference>
<protein>
    <submittedName>
        <fullName evidence="3">Uncharacterized protein</fullName>
    </submittedName>
</protein>
<gene>
    <name evidence="3" type="ORF">S03H2_30391</name>
</gene>
<name>X1HFQ6_9ZZZZ</name>
<evidence type="ECO:0000256" key="1">
    <source>
        <dbReference type="SAM" id="MobiDB-lite"/>
    </source>
</evidence>
<dbReference type="InterPro" id="IPR011047">
    <property type="entry name" value="Quinoprotein_ADH-like_sf"/>
</dbReference>
<feature type="region of interest" description="Disordered" evidence="1">
    <location>
        <begin position="59"/>
        <end position="79"/>
    </location>
</feature>
<dbReference type="AlphaFoldDB" id="X1HFQ6"/>
<feature type="transmembrane region" description="Helical" evidence="2">
    <location>
        <begin position="12"/>
        <end position="33"/>
    </location>
</feature>